<gene>
    <name evidence="1" type="ORF">B0I10_10497</name>
</gene>
<name>A0A328WRJ2_9FLAO</name>
<evidence type="ECO:0000313" key="2">
    <source>
        <dbReference type="Proteomes" id="UP000249518"/>
    </source>
</evidence>
<dbReference type="InterPro" id="IPR011044">
    <property type="entry name" value="Quino_amine_DH_bsu"/>
</dbReference>
<dbReference type="AlphaFoldDB" id="A0A328WRJ2"/>
<dbReference type="EMBL" id="QLSV01000004">
    <property type="protein sequence ID" value="RAR48960.1"/>
    <property type="molecule type" value="Genomic_DNA"/>
</dbReference>
<evidence type="ECO:0000313" key="1">
    <source>
        <dbReference type="EMBL" id="RAR48960.1"/>
    </source>
</evidence>
<sequence>MYKHLKLYSMKNKSLFTAVILSSVLFMSCSDEDNNQQMVSEVKLFTSSNTSGMVSISDLVSSSPFTQSFSVNSADADGIHYYPSSDEIVLASRSNNRLEAYGNVKEAMMNNSSSLTLSYSSTSDFTNAREIAVSGNTVIVAQDQAESNGNQNKLFVYEKLASGFTLQRTFNVDIKLWGIHFDGSTLYAVVDLTGDLVAYNNFLTNPSGPLMPSKRVTIEGLVRTHGITYSSIENTMVLTDVAAATSDSDGGIIIIANFSSVFSSTANNGTIAMANQIRIYGANAKLGNPVDVAYDNVTKMIYVAERANGGGRVLTFSVPIASGDFAPVMNRLEPGCAAVFLVRR</sequence>
<accession>A0A328WRJ2</accession>
<organism evidence="1 2">
    <name type="scientific">Flavobacterium lacus</name>
    <dbReference type="NCBI Taxonomy" id="1353778"/>
    <lineage>
        <taxon>Bacteria</taxon>
        <taxon>Pseudomonadati</taxon>
        <taxon>Bacteroidota</taxon>
        <taxon>Flavobacteriia</taxon>
        <taxon>Flavobacteriales</taxon>
        <taxon>Flavobacteriaceae</taxon>
        <taxon>Flavobacterium</taxon>
    </lineage>
</organism>
<evidence type="ECO:0008006" key="3">
    <source>
        <dbReference type="Google" id="ProtNLM"/>
    </source>
</evidence>
<keyword evidence="2" id="KW-1185">Reference proteome</keyword>
<dbReference type="SUPFAM" id="SSF50969">
    <property type="entry name" value="YVTN repeat-like/Quinoprotein amine dehydrogenase"/>
    <property type="match status" value="1"/>
</dbReference>
<dbReference type="Proteomes" id="UP000249518">
    <property type="component" value="Unassembled WGS sequence"/>
</dbReference>
<protein>
    <recommendedName>
        <fullName evidence="3">Lipoprotein</fullName>
    </recommendedName>
</protein>
<proteinExistence type="predicted"/>
<reference evidence="1 2" key="1">
    <citation type="submission" date="2018-06" db="EMBL/GenBank/DDBJ databases">
        <title>Genomic Encyclopedia of Type Strains, Phase III (KMG-III): the genomes of soil and plant-associated and newly described type strains.</title>
        <authorList>
            <person name="Whitman W."/>
        </authorList>
    </citation>
    <scope>NUCLEOTIDE SEQUENCE [LARGE SCALE GENOMIC DNA]</scope>
    <source>
        <strain evidence="1 2">CGMCC 1.12504</strain>
    </source>
</reference>
<dbReference type="PROSITE" id="PS51257">
    <property type="entry name" value="PROKAR_LIPOPROTEIN"/>
    <property type="match status" value="1"/>
</dbReference>
<comment type="caution">
    <text evidence="1">The sequence shown here is derived from an EMBL/GenBank/DDBJ whole genome shotgun (WGS) entry which is preliminary data.</text>
</comment>